<name>A0A1V9ZVR1_9STRA</name>
<feature type="transmembrane region" description="Helical" evidence="9">
    <location>
        <begin position="61"/>
        <end position="82"/>
    </location>
</feature>
<feature type="transmembrane region" description="Helical" evidence="9">
    <location>
        <begin position="413"/>
        <end position="436"/>
    </location>
</feature>
<dbReference type="Proteomes" id="UP000243217">
    <property type="component" value="Unassembled WGS sequence"/>
</dbReference>
<comment type="subcellular location">
    <subcellularLocation>
        <location evidence="2">Cell membrane</location>
        <topology evidence="2">Multi-pass membrane protein</topology>
    </subcellularLocation>
</comment>
<keyword evidence="7 9" id="KW-1133">Transmembrane helix</keyword>
<dbReference type="Pfam" id="PF06237">
    <property type="entry name" value="SLC52_ribofla_tr"/>
    <property type="match status" value="2"/>
</dbReference>
<keyword evidence="4" id="KW-0813">Transport</keyword>
<keyword evidence="8 9" id="KW-0472">Membrane</keyword>
<protein>
    <recommendedName>
        <fullName evidence="12">Equilibrative Nucleoside Transporter (ENT) Family</fullName>
    </recommendedName>
</protein>
<gene>
    <name evidence="10" type="ORF">THRCLA_05502</name>
</gene>
<evidence type="ECO:0000313" key="10">
    <source>
        <dbReference type="EMBL" id="OQS02094.1"/>
    </source>
</evidence>
<evidence type="ECO:0008006" key="12">
    <source>
        <dbReference type="Google" id="ProtNLM"/>
    </source>
</evidence>
<dbReference type="GO" id="GO:0032217">
    <property type="term" value="F:riboflavin transmembrane transporter activity"/>
    <property type="evidence" value="ECO:0007669"/>
    <property type="project" value="InterPro"/>
</dbReference>
<evidence type="ECO:0000256" key="6">
    <source>
        <dbReference type="ARBA" id="ARBA00022692"/>
    </source>
</evidence>
<dbReference type="PANTHER" id="PTHR12929:SF21">
    <property type="match status" value="1"/>
</dbReference>
<evidence type="ECO:0000256" key="1">
    <source>
        <dbReference type="ARBA" id="ARBA00000215"/>
    </source>
</evidence>
<feature type="transmembrane region" description="Helical" evidence="9">
    <location>
        <begin position="370"/>
        <end position="393"/>
    </location>
</feature>
<keyword evidence="6 9" id="KW-0812">Transmembrane</keyword>
<dbReference type="EMBL" id="JNBS01001246">
    <property type="protein sequence ID" value="OQS02094.1"/>
    <property type="molecule type" value="Genomic_DNA"/>
</dbReference>
<feature type="transmembrane region" description="Helical" evidence="9">
    <location>
        <begin position="125"/>
        <end position="149"/>
    </location>
</feature>
<dbReference type="GO" id="GO:0005886">
    <property type="term" value="C:plasma membrane"/>
    <property type="evidence" value="ECO:0007669"/>
    <property type="project" value="UniProtKB-SubCell"/>
</dbReference>
<dbReference type="InterPro" id="IPR009357">
    <property type="entry name" value="Riboflavin_transptr"/>
</dbReference>
<evidence type="ECO:0000313" key="11">
    <source>
        <dbReference type="Proteomes" id="UP000243217"/>
    </source>
</evidence>
<evidence type="ECO:0000256" key="4">
    <source>
        <dbReference type="ARBA" id="ARBA00022448"/>
    </source>
</evidence>
<evidence type="ECO:0000256" key="3">
    <source>
        <dbReference type="ARBA" id="ARBA00006366"/>
    </source>
</evidence>
<reference evidence="10 11" key="1">
    <citation type="journal article" date="2014" name="Genome Biol. Evol.">
        <title>The secreted proteins of Achlya hypogyna and Thraustotheca clavata identify the ancestral oomycete secretome and reveal gene acquisitions by horizontal gene transfer.</title>
        <authorList>
            <person name="Misner I."/>
            <person name="Blouin N."/>
            <person name="Leonard G."/>
            <person name="Richards T.A."/>
            <person name="Lane C.E."/>
        </authorList>
    </citation>
    <scope>NUCLEOTIDE SEQUENCE [LARGE SCALE GENOMIC DNA]</scope>
    <source>
        <strain evidence="10 11">ATCC 34112</strain>
    </source>
</reference>
<feature type="transmembrane region" description="Helical" evidence="9">
    <location>
        <begin position="190"/>
        <end position="212"/>
    </location>
</feature>
<evidence type="ECO:0000256" key="9">
    <source>
        <dbReference type="SAM" id="Phobius"/>
    </source>
</evidence>
<dbReference type="AlphaFoldDB" id="A0A1V9ZVR1"/>
<comment type="catalytic activity">
    <reaction evidence="1">
        <text>riboflavin(in) = riboflavin(out)</text>
        <dbReference type="Rhea" id="RHEA:35015"/>
        <dbReference type="ChEBI" id="CHEBI:57986"/>
    </reaction>
</comment>
<dbReference type="PANTHER" id="PTHR12929">
    <property type="entry name" value="SOLUTE CARRIER FAMILY 52"/>
    <property type="match status" value="1"/>
</dbReference>
<dbReference type="OrthoDB" id="9995836at2759"/>
<dbReference type="SUPFAM" id="SSF103473">
    <property type="entry name" value="MFS general substrate transporter"/>
    <property type="match status" value="1"/>
</dbReference>
<evidence type="ECO:0000256" key="8">
    <source>
        <dbReference type="ARBA" id="ARBA00023136"/>
    </source>
</evidence>
<feature type="transmembrane region" description="Helical" evidence="9">
    <location>
        <begin position="94"/>
        <end position="113"/>
    </location>
</feature>
<comment type="similarity">
    <text evidence="3">Belongs to the riboflavin transporter family.</text>
</comment>
<organism evidence="10 11">
    <name type="scientific">Thraustotheca clavata</name>
    <dbReference type="NCBI Taxonomy" id="74557"/>
    <lineage>
        <taxon>Eukaryota</taxon>
        <taxon>Sar</taxon>
        <taxon>Stramenopiles</taxon>
        <taxon>Oomycota</taxon>
        <taxon>Saprolegniomycetes</taxon>
        <taxon>Saprolegniales</taxon>
        <taxon>Achlyaceae</taxon>
        <taxon>Thraustotheca</taxon>
    </lineage>
</organism>
<keyword evidence="11" id="KW-1185">Reference proteome</keyword>
<feature type="transmembrane region" description="Helical" evidence="9">
    <location>
        <begin position="156"/>
        <end position="178"/>
    </location>
</feature>
<dbReference type="InterPro" id="IPR036259">
    <property type="entry name" value="MFS_trans_sf"/>
</dbReference>
<feature type="transmembrane region" description="Helical" evidence="9">
    <location>
        <begin position="339"/>
        <end position="358"/>
    </location>
</feature>
<evidence type="ECO:0000256" key="5">
    <source>
        <dbReference type="ARBA" id="ARBA00022475"/>
    </source>
</evidence>
<comment type="caution">
    <text evidence="10">The sequence shown here is derived from an EMBL/GenBank/DDBJ whole genome shotgun (WGS) entry which is preliminary data.</text>
</comment>
<keyword evidence="5" id="KW-1003">Cell membrane</keyword>
<evidence type="ECO:0000256" key="2">
    <source>
        <dbReference type="ARBA" id="ARBA00004651"/>
    </source>
</evidence>
<feature type="transmembrane region" description="Helical" evidence="9">
    <location>
        <begin position="21"/>
        <end position="41"/>
    </location>
</feature>
<sequence length="449" mass="49831">MTGGSTQERPMIGSPMYKEPYKVAAVYVAFIIFGLGSWIMTNCVFVEIAALYQQTPEKAAISAYLIVAIQASNVFPMIYMLLNNEQQYFSIRAAIWGLLTLGILVCVLLSIFWDQTSVFFGHSHSTALLVLVFFGGMVSSTTSVVYYPFVATFPPLFTSALSTGEGLSGVIAGVIGLIQDPGSKNMNITIGGYFFCGALVFLVALIAFAFLVKSSWAQKIHTSMYHEDSGDFEYKFTPPIKRVLSSSTPRMNETLPLVLPHKKHYFANDTDRRNYVLTKLWKPLTCQVILCAMSYGVIPSILPFLGSKYVNGGEVLKWSSVLSMASDPLARFITSFYRWYNVTLLTLITISLGLLMTFSATLQHPLFASYTYGGIIPVAGNCIFVFLFAYSQTMAYLTLKREVRFNETYATTAYQWSGFLAQMGALLGTVIIFPLVTYSSLFQRSFGEV</sequence>
<proteinExistence type="inferred from homology"/>
<evidence type="ECO:0000256" key="7">
    <source>
        <dbReference type="ARBA" id="ARBA00022989"/>
    </source>
</evidence>
<accession>A0A1V9ZVR1</accession>